<dbReference type="Proteomes" id="UP000612746">
    <property type="component" value="Unassembled WGS sequence"/>
</dbReference>
<dbReference type="InterPro" id="IPR035984">
    <property type="entry name" value="Acyl-CoA-binding_sf"/>
</dbReference>
<evidence type="ECO:0000259" key="4">
    <source>
        <dbReference type="PROSITE" id="PS51228"/>
    </source>
</evidence>
<evidence type="ECO:0000313" key="5">
    <source>
        <dbReference type="EMBL" id="KAG2175297.1"/>
    </source>
</evidence>
<feature type="region of interest" description="Disordered" evidence="3">
    <location>
        <begin position="292"/>
        <end position="323"/>
    </location>
</feature>
<feature type="compositionally biased region" description="Polar residues" evidence="3">
    <location>
        <begin position="340"/>
        <end position="353"/>
    </location>
</feature>
<proteinExistence type="inferred from homology"/>
<name>A0A8H7UBB9_9FUNG</name>
<dbReference type="GO" id="GO:0006631">
    <property type="term" value="P:fatty acid metabolic process"/>
    <property type="evidence" value="ECO:0007669"/>
    <property type="project" value="TreeGrafter"/>
</dbReference>
<organism evidence="5 6">
    <name type="scientific">Umbelopsis vinacea</name>
    <dbReference type="NCBI Taxonomy" id="44442"/>
    <lineage>
        <taxon>Eukaryota</taxon>
        <taxon>Fungi</taxon>
        <taxon>Fungi incertae sedis</taxon>
        <taxon>Mucoromycota</taxon>
        <taxon>Mucoromycotina</taxon>
        <taxon>Umbelopsidomycetes</taxon>
        <taxon>Umbelopsidales</taxon>
        <taxon>Umbelopsidaceae</taxon>
        <taxon>Umbelopsis</taxon>
    </lineage>
</organism>
<keyword evidence="6" id="KW-1185">Reference proteome</keyword>
<gene>
    <name evidence="5" type="ORF">INT44_007785</name>
</gene>
<evidence type="ECO:0000256" key="2">
    <source>
        <dbReference type="ARBA" id="ARBA00023121"/>
    </source>
</evidence>
<accession>A0A8H7UBB9</accession>
<feature type="compositionally biased region" description="Acidic residues" evidence="3">
    <location>
        <begin position="134"/>
        <end position="149"/>
    </location>
</feature>
<feature type="compositionally biased region" description="Basic and acidic residues" evidence="3">
    <location>
        <begin position="313"/>
        <end position="323"/>
    </location>
</feature>
<evidence type="ECO:0000256" key="1">
    <source>
        <dbReference type="ARBA" id="ARBA00005567"/>
    </source>
</evidence>
<dbReference type="PROSITE" id="PS51228">
    <property type="entry name" value="ACB_2"/>
    <property type="match status" value="1"/>
</dbReference>
<keyword evidence="2" id="KW-0446">Lipid-binding</keyword>
<feature type="compositionally biased region" description="Acidic residues" evidence="3">
    <location>
        <begin position="303"/>
        <end position="312"/>
    </location>
</feature>
<dbReference type="PANTHER" id="PTHR23310:SF62">
    <property type="entry name" value="ACYL-COA BINDING PROTEIN 1, ISOFORM A"/>
    <property type="match status" value="1"/>
</dbReference>
<feature type="compositionally biased region" description="Basic and acidic residues" evidence="3">
    <location>
        <begin position="122"/>
        <end position="133"/>
    </location>
</feature>
<dbReference type="Pfam" id="PF00887">
    <property type="entry name" value="ACBP"/>
    <property type="match status" value="1"/>
</dbReference>
<dbReference type="EMBL" id="JAEPRA010000015">
    <property type="protein sequence ID" value="KAG2175297.1"/>
    <property type="molecule type" value="Genomic_DNA"/>
</dbReference>
<dbReference type="AlphaFoldDB" id="A0A8H7UBB9"/>
<feature type="compositionally biased region" description="Polar residues" evidence="3">
    <location>
        <begin position="242"/>
        <end position="252"/>
    </location>
</feature>
<feature type="domain" description="ACB" evidence="4">
    <location>
        <begin position="15"/>
        <end position="103"/>
    </location>
</feature>
<sequence length="501" mass="56035">MPDRSRHHSHHEALISSKYEKALSIVQQLTASSGIQPSREQKLQLYACYKQVNGDVNTPRPGLFDVIGRAKWDSWRSLAGTKPLAAKEKYVNILLHVASEAFRKSGENENAKKILQVLGSMKPDEVSDLHQPDDSEEEDLSETDSENAEEQAYLAEIQRNELATQPNRPGTGIERSISEVGRGSMTRSAQPKYARSHMDTTSMDKLRSQARNPVSHTQLSRRSSQSSVSTTDNFRQRHQARSVISNQSSRRAPSTLAAGPQRDREPVNAPLRNYKYTVHEDDLTGATKVWAQAQGPANQSQWDDYDSEDSIEDERRATDASMSEFDHSEALIRGHMRTMNKPSPRNSIQSLPNVRTAAGGQRPSLVDTAVHRQTVPQYAPEPVQRTPMSPSISVVDLGPATKRALQSLQSEVLALNGRLDGLKTELLETETKEIVVPKPRDPQPPSRARQLIPARKSQKGDDENNWDGWKWVVKAARKSPIASVLVVQLQKYWSNIRKAVE</sequence>
<feature type="compositionally biased region" description="Low complexity" evidence="3">
    <location>
        <begin position="215"/>
        <end position="231"/>
    </location>
</feature>
<dbReference type="PANTHER" id="PTHR23310">
    <property type="entry name" value="ACYL-COA-BINDING PROTEIN, ACBP"/>
    <property type="match status" value="1"/>
</dbReference>
<evidence type="ECO:0000313" key="6">
    <source>
        <dbReference type="Proteomes" id="UP000612746"/>
    </source>
</evidence>
<dbReference type="SUPFAM" id="SSF47027">
    <property type="entry name" value="Acyl-CoA binding protein"/>
    <property type="match status" value="1"/>
</dbReference>
<feature type="region of interest" description="Disordered" evidence="3">
    <location>
        <begin position="118"/>
        <end position="269"/>
    </location>
</feature>
<feature type="compositionally biased region" description="Basic and acidic residues" evidence="3">
    <location>
        <begin position="196"/>
        <end position="207"/>
    </location>
</feature>
<evidence type="ECO:0000256" key="3">
    <source>
        <dbReference type="SAM" id="MobiDB-lite"/>
    </source>
</evidence>
<dbReference type="Gene3D" id="1.20.80.10">
    <property type="match status" value="1"/>
</dbReference>
<dbReference type="OrthoDB" id="346910at2759"/>
<comment type="similarity">
    <text evidence="1">Belongs to the ACBP family.</text>
</comment>
<feature type="region of interest" description="Disordered" evidence="3">
    <location>
        <begin position="437"/>
        <end position="465"/>
    </location>
</feature>
<dbReference type="InterPro" id="IPR014352">
    <property type="entry name" value="FERM/acyl-CoA-bd_prot_sf"/>
</dbReference>
<dbReference type="GO" id="GO:0000062">
    <property type="term" value="F:fatty-acyl-CoA binding"/>
    <property type="evidence" value="ECO:0007669"/>
    <property type="project" value="InterPro"/>
</dbReference>
<reference evidence="5" key="1">
    <citation type="submission" date="2020-12" db="EMBL/GenBank/DDBJ databases">
        <title>Metabolic potential, ecology and presence of endohyphal bacteria is reflected in genomic diversity of Mucoromycotina.</title>
        <authorList>
            <person name="Muszewska A."/>
            <person name="Okrasinska A."/>
            <person name="Steczkiewicz K."/>
            <person name="Drgas O."/>
            <person name="Orlowska M."/>
            <person name="Perlinska-Lenart U."/>
            <person name="Aleksandrzak-Piekarczyk T."/>
            <person name="Szatraj K."/>
            <person name="Zielenkiewicz U."/>
            <person name="Pilsyk S."/>
            <person name="Malc E."/>
            <person name="Mieczkowski P."/>
            <person name="Kruszewska J.S."/>
            <person name="Biernat P."/>
            <person name="Pawlowska J."/>
        </authorList>
    </citation>
    <scope>NUCLEOTIDE SEQUENCE</scope>
    <source>
        <strain evidence="5">WA0000051536</strain>
    </source>
</reference>
<dbReference type="InterPro" id="IPR000582">
    <property type="entry name" value="Acyl-CoA-binding_protein"/>
</dbReference>
<protein>
    <recommendedName>
        <fullName evidence="4">ACB domain-containing protein</fullName>
    </recommendedName>
</protein>
<feature type="region of interest" description="Disordered" evidence="3">
    <location>
        <begin position="338"/>
        <end position="361"/>
    </location>
</feature>
<comment type="caution">
    <text evidence="5">The sequence shown here is derived from an EMBL/GenBank/DDBJ whole genome shotgun (WGS) entry which is preliminary data.</text>
</comment>